<keyword evidence="3" id="KW-0804">Transcription</keyword>
<comment type="caution">
    <text evidence="6">The sequence shown here is derived from an EMBL/GenBank/DDBJ whole genome shotgun (WGS) entry which is preliminary data.</text>
</comment>
<dbReference type="InterPro" id="IPR036390">
    <property type="entry name" value="WH_DNA-bd_sf"/>
</dbReference>
<evidence type="ECO:0000313" key="6">
    <source>
        <dbReference type="EMBL" id="PWC28866.1"/>
    </source>
</evidence>
<sequence length="157" mass="16936">MADDDTAGPCPGDLFNPDCPTRLVLDRIADKWTVMLLVLLSRAPWRFGALRRATGISQKVLAQALRRLERDGLASRRVFATMPVTVEYAITPLGTDLARALETLRHWAEAHIGEVLAAQRRYDSAEEAALPAQNGAISATERNSASGAVAARASGRA</sequence>
<dbReference type="InterPro" id="IPR036388">
    <property type="entry name" value="WH-like_DNA-bd_sf"/>
</dbReference>
<evidence type="ECO:0000256" key="3">
    <source>
        <dbReference type="ARBA" id="ARBA00023163"/>
    </source>
</evidence>
<feature type="compositionally biased region" description="Low complexity" evidence="4">
    <location>
        <begin position="144"/>
        <end position="157"/>
    </location>
</feature>
<dbReference type="AlphaFoldDB" id="A0A2U1V4P4"/>
<dbReference type="CDD" id="cd00090">
    <property type="entry name" value="HTH_ARSR"/>
    <property type="match status" value="1"/>
</dbReference>
<gene>
    <name evidence="6" type="ORF">CR165_09690</name>
</gene>
<organism evidence="6 7">
    <name type="scientific">Teichococcus aestuarii</name>
    <dbReference type="NCBI Taxonomy" id="568898"/>
    <lineage>
        <taxon>Bacteria</taxon>
        <taxon>Pseudomonadati</taxon>
        <taxon>Pseudomonadota</taxon>
        <taxon>Alphaproteobacteria</taxon>
        <taxon>Acetobacterales</taxon>
        <taxon>Roseomonadaceae</taxon>
        <taxon>Roseomonas</taxon>
    </lineage>
</organism>
<dbReference type="SUPFAM" id="SSF46785">
    <property type="entry name" value="Winged helix' DNA-binding domain"/>
    <property type="match status" value="1"/>
</dbReference>
<protein>
    <submittedName>
        <fullName evidence="6">Transcriptional regulator</fullName>
    </submittedName>
</protein>
<feature type="domain" description="HTH hxlR-type" evidence="5">
    <location>
        <begin position="19"/>
        <end position="116"/>
    </location>
</feature>
<accession>A0A2U1V4P4</accession>
<evidence type="ECO:0000256" key="1">
    <source>
        <dbReference type="ARBA" id="ARBA00023015"/>
    </source>
</evidence>
<evidence type="ECO:0000313" key="7">
    <source>
        <dbReference type="Proteomes" id="UP000245048"/>
    </source>
</evidence>
<dbReference type="OrthoDB" id="9800350at2"/>
<dbReference type="EMBL" id="PDOA01000005">
    <property type="protein sequence ID" value="PWC28866.1"/>
    <property type="molecule type" value="Genomic_DNA"/>
</dbReference>
<dbReference type="Proteomes" id="UP000245048">
    <property type="component" value="Unassembled WGS sequence"/>
</dbReference>
<proteinExistence type="predicted"/>
<dbReference type="InterPro" id="IPR002577">
    <property type="entry name" value="HTH_HxlR"/>
</dbReference>
<evidence type="ECO:0000256" key="4">
    <source>
        <dbReference type="SAM" id="MobiDB-lite"/>
    </source>
</evidence>
<evidence type="ECO:0000256" key="2">
    <source>
        <dbReference type="ARBA" id="ARBA00023125"/>
    </source>
</evidence>
<dbReference type="GO" id="GO:0003677">
    <property type="term" value="F:DNA binding"/>
    <property type="evidence" value="ECO:0007669"/>
    <property type="project" value="UniProtKB-KW"/>
</dbReference>
<dbReference type="Gene3D" id="1.10.10.10">
    <property type="entry name" value="Winged helix-like DNA-binding domain superfamily/Winged helix DNA-binding domain"/>
    <property type="match status" value="1"/>
</dbReference>
<dbReference type="GO" id="GO:0006355">
    <property type="term" value="P:regulation of DNA-templated transcription"/>
    <property type="evidence" value="ECO:0007669"/>
    <property type="project" value="UniProtKB-ARBA"/>
</dbReference>
<dbReference type="PANTHER" id="PTHR33204">
    <property type="entry name" value="TRANSCRIPTIONAL REGULATOR, MARR FAMILY"/>
    <property type="match status" value="1"/>
</dbReference>
<keyword evidence="7" id="KW-1185">Reference proteome</keyword>
<dbReference type="Pfam" id="PF01638">
    <property type="entry name" value="HxlR"/>
    <property type="match status" value="1"/>
</dbReference>
<name>A0A2U1V4P4_9PROT</name>
<keyword evidence="1" id="KW-0805">Transcription regulation</keyword>
<reference evidence="7" key="1">
    <citation type="submission" date="2017-10" db="EMBL/GenBank/DDBJ databases">
        <authorList>
            <person name="Toshchakov S.V."/>
            <person name="Goeva M.A."/>
        </authorList>
    </citation>
    <scope>NUCLEOTIDE SEQUENCE [LARGE SCALE GENOMIC DNA]</scope>
    <source>
        <strain evidence="7">JR1/69-1-13</strain>
    </source>
</reference>
<keyword evidence="2" id="KW-0238">DNA-binding</keyword>
<dbReference type="PROSITE" id="PS51118">
    <property type="entry name" value="HTH_HXLR"/>
    <property type="match status" value="1"/>
</dbReference>
<dbReference type="PANTHER" id="PTHR33204:SF37">
    <property type="entry name" value="HTH-TYPE TRANSCRIPTIONAL REGULATOR YODB"/>
    <property type="match status" value="1"/>
</dbReference>
<dbReference type="InterPro" id="IPR011991">
    <property type="entry name" value="ArsR-like_HTH"/>
</dbReference>
<evidence type="ECO:0000259" key="5">
    <source>
        <dbReference type="PROSITE" id="PS51118"/>
    </source>
</evidence>
<dbReference type="RefSeq" id="WP_109516791.1">
    <property type="nucleotide sequence ID" value="NZ_PDOA01000005.1"/>
</dbReference>
<feature type="region of interest" description="Disordered" evidence="4">
    <location>
        <begin position="133"/>
        <end position="157"/>
    </location>
</feature>